<proteinExistence type="predicted"/>
<name>F0W3B7_9STRA</name>
<evidence type="ECO:0000313" key="2">
    <source>
        <dbReference type="EMBL" id="CCA15560.1"/>
    </source>
</evidence>
<dbReference type="EMBL" id="FR824057">
    <property type="protein sequence ID" value="CCA15560.1"/>
    <property type="molecule type" value="Genomic_DNA"/>
</dbReference>
<organism evidence="2">
    <name type="scientific">Albugo laibachii Nc14</name>
    <dbReference type="NCBI Taxonomy" id="890382"/>
    <lineage>
        <taxon>Eukaryota</taxon>
        <taxon>Sar</taxon>
        <taxon>Stramenopiles</taxon>
        <taxon>Oomycota</taxon>
        <taxon>Peronosporomycetes</taxon>
        <taxon>Albuginales</taxon>
        <taxon>Albuginaceae</taxon>
        <taxon>Albugo</taxon>
    </lineage>
</organism>
<dbReference type="PANTHER" id="PTHR12461:SF102">
    <property type="entry name" value="LYSINE-SPECIFIC DEMETHYLASE JMJ31"/>
    <property type="match status" value="1"/>
</dbReference>
<dbReference type="InterPro" id="IPR003347">
    <property type="entry name" value="JmjC_dom"/>
</dbReference>
<accession>F0W3B7</accession>
<reference evidence="2" key="2">
    <citation type="submission" date="2011-02" db="EMBL/GenBank/DDBJ databases">
        <authorList>
            <person name="MacLean D."/>
        </authorList>
    </citation>
    <scope>NUCLEOTIDE SEQUENCE</scope>
</reference>
<feature type="domain" description="JmjC" evidence="1">
    <location>
        <begin position="124"/>
        <end position="273"/>
    </location>
</feature>
<dbReference type="PROSITE" id="PS51184">
    <property type="entry name" value="JMJC"/>
    <property type="match status" value="1"/>
</dbReference>
<dbReference type="Gene3D" id="2.60.120.650">
    <property type="entry name" value="Cupin"/>
    <property type="match status" value="1"/>
</dbReference>
<sequence length="418" mass="47738">MSASSGLSFTAEKPVLLRDFAKSCCDCDHLFSPIQIQNIPGIEEHEDTVVDVAIKNVQESIYSGDERSRQSVELKFGDFITYYTAKYTNTDHWLRSVSDLEFYLCQCPMFVHDRPSENGILKKPSLPKLMQHFHVPDLLNREELSQINLWMAAAPSETNIHYDAYQNILVVLAGKKVVTLYPPSEFAKLRPYPIYSESSNHSQVDSQKKKNFMDSNAGKASGMVLNVEAGSAVYIPEGWWHQVKSDGFTVAINYWYNGLRQQLLDKPLSLAFYSRILAQELLKKECDEYISRLRLARSSSITGTENILAQIIEESSHASREALLIVLDPAILYEVILNLAKHHASIWKDLLREASNELVAVILQEWESNEIFDSDFYAAIFSPWESEDAKAMIQAELMQKRDHFRQKIWNLLARSVFG</sequence>
<dbReference type="SUPFAM" id="SSF51197">
    <property type="entry name" value="Clavaminate synthase-like"/>
    <property type="match status" value="1"/>
</dbReference>
<protein>
    <submittedName>
        <fullName evidence="2">Uncharacterized protein AlNc14C12G1494</fullName>
    </submittedName>
</protein>
<dbReference type="AlphaFoldDB" id="F0W3B7"/>
<gene>
    <name evidence="2" type="primary">AlNc14C12G1494</name>
    <name evidence="2" type="ORF">ALNC14_017030</name>
</gene>
<dbReference type="HOGENOM" id="CLU_697314_0_0_1"/>
<dbReference type="InterPro" id="IPR041667">
    <property type="entry name" value="Cupin_8"/>
</dbReference>
<dbReference type="SMART" id="SM00558">
    <property type="entry name" value="JmjC"/>
    <property type="match status" value="1"/>
</dbReference>
<dbReference type="Pfam" id="PF13621">
    <property type="entry name" value="Cupin_8"/>
    <property type="match status" value="1"/>
</dbReference>
<dbReference type="PANTHER" id="PTHR12461">
    <property type="entry name" value="HYPOXIA-INDUCIBLE FACTOR 1 ALPHA INHIBITOR-RELATED"/>
    <property type="match status" value="1"/>
</dbReference>
<reference evidence="2" key="1">
    <citation type="journal article" date="2011" name="PLoS Biol.">
        <title>Gene gain and loss during evolution of obligate parasitism in the white rust pathogen of Arabidopsis thaliana.</title>
        <authorList>
            <person name="Kemen E."/>
            <person name="Gardiner A."/>
            <person name="Schultz-Larsen T."/>
            <person name="Kemen A.C."/>
            <person name="Balmuth A.L."/>
            <person name="Robert-Seilaniantz A."/>
            <person name="Bailey K."/>
            <person name="Holub E."/>
            <person name="Studholme D.J."/>
            <person name="Maclean D."/>
            <person name="Jones J.D."/>
        </authorList>
    </citation>
    <scope>NUCLEOTIDE SEQUENCE</scope>
</reference>
<evidence type="ECO:0000259" key="1">
    <source>
        <dbReference type="PROSITE" id="PS51184"/>
    </source>
</evidence>